<dbReference type="RefSeq" id="WP_051841553.1">
    <property type="nucleotide sequence ID" value="NZ_BSRN01000026.1"/>
</dbReference>
<dbReference type="KEGG" id="slx:SLAV_16905"/>
<dbReference type="Proteomes" id="UP000231791">
    <property type="component" value="Chromosome"/>
</dbReference>
<evidence type="ECO:0000313" key="2">
    <source>
        <dbReference type="Proteomes" id="UP000231791"/>
    </source>
</evidence>
<dbReference type="GeneID" id="49384425"/>
<proteinExistence type="predicted"/>
<protein>
    <submittedName>
        <fullName evidence="1">Uncharacterized protein</fullName>
    </submittedName>
</protein>
<dbReference type="EMBL" id="CP024985">
    <property type="protein sequence ID" value="ATZ25231.1"/>
    <property type="molecule type" value="Genomic_DNA"/>
</dbReference>
<name>A0A2K8PES3_STRLA</name>
<organism evidence="1 2">
    <name type="scientific">Streptomyces lavendulae subsp. lavendulae</name>
    <dbReference type="NCBI Taxonomy" id="58340"/>
    <lineage>
        <taxon>Bacteria</taxon>
        <taxon>Bacillati</taxon>
        <taxon>Actinomycetota</taxon>
        <taxon>Actinomycetes</taxon>
        <taxon>Kitasatosporales</taxon>
        <taxon>Streptomycetaceae</taxon>
        <taxon>Streptomyces</taxon>
    </lineage>
</organism>
<gene>
    <name evidence="1" type="ORF">SLAV_16905</name>
</gene>
<reference evidence="1 2" key="1">
    <citation type="submission" date="2017-11" db="EMBL/GenBank/DDBJ databases">
        <title>Complete genome sequence of Streptomyces lavendulae subsp. lavendulae CCM 3239 (formerly 'Streptomyces aureofaciens CCM 3239'), the producer of the angucycline-type antibiotic auricin.</title>
        <authorList>
            <person name="Busche T."/>
            <person name="Novakova R."/>
            <person name="Al'Dilaimi A."/>
            <person name="Homerova D."/>
            <person name="Feckova L."/>
            <person name="Rezuchova B."/>
            <person name="Mingyar E."/>
            <person name="Csolleiova D."/>
            <person name="Bekeova C."/>
            <person name="Winkler A."/>
            <person name="Sevcikova B."/>
            <person name="Kalinowski J."/>
            <person name="Kormanec J."/>
            <person name="Ruckert C."/>
        </authorList>
    </citation>
    <scope>NUCLEOTIDE SEQUENCE [LARGE SCALE GENOMIC DNA]</scope>
    <source>
        <strain evidence="1 2">CCM 3239</strain>
    </source>
</reference>
<sequence>MTDRTAFPVLYRLRAVEWPGDWDFAFDRVKSRRVLFREYMRRAAVWAQAYSAETAWPFFDITSYVDPAFRLPPEAEAELAELLVRLPNVEVRNTCAGAVRLAELRGQNPDAFSGLPDLYEPLVRFYERGAEFARDDAGFLDLTGMRFRPGPLAVYLTTVPVTLLDDAVLDALDAAGRVTYYMSEDGQGPLLRRRALRDEQTDELFGRDLRWEPTDLIPESDEAVKAAGLAPLDELAAARLIGTIVAAAPGAVG</sequence>
<evidence type="ECO:0000313" key="1">
    <source>
        <dbReference type="EMBL" id="ATZ25231.1"/>
    </source>
</evidence>
<dbReference type="OrthoDB" id="3699633at2"/>
<accession>A0A2K8PES3</accession>
<keyword evidence="2" id="KW-1185">Reference proteome</keyword>
<dbReference type="AlphaFoldDB" id="A0A2K8PES3"/>